<protein>
    <submittedName>
        <fullName evidence="3">Uncharacterized protein</fullName>
    </submittedName>
</protein>
<sequence length="205" mass="23460">MSGQYIHIRRVYVEECERFWKEAPVKWTHNKLTNSKTLTSVADAKSYIDLCLKGWELNLSERNDRLFINNLYCDCEQACASATEHSTAQYVSGSQQGTCKYILVIVNNNNGKITVGYAYHDIKEDMRGSNCVYREYDDVITKHWLKLKSIESLREILPSNAVPSIIWEYSDLPLCFLSMKILNLLKNKNSDVGVLEAVTTGFDLA</sequence>
<evidence type="ECO:0000313" key="4">
    <source>
        <dbReference type="Proteomes" id="UP000663866"/>
    </source>
</evidence>
<organism evidence="3 4">
    <name type="scientific">Rotaria magnacalcarata</name>
    <dbReference type="NCBI Taxonomy" id="392030"/>
    <lineage>
        <taxon>Eukaryota</taxon>
        <taxon>Metazoa</taxon>
        <taxon>Spiralia</taxon>
        <taxon>Gnathifera</taxon>
        <taxon>Rotifera</taxon>
        <taxon>Eurotatoria</taxon>
        <taxon>Bdelloidea</taxon>
        <taxon>Philodinida</taxon>
        <taxon>Philodinidae</taxon>
        <taxon>Rotaria</taxon>
    </lineage>
</organism>
<name>A0A820HRV8_9BILA</name>
<gene>
    <name evidence="1" type="ORF">BYL167_LOCUS17714</name>
    <name evidence="2" type="ORF">GIL414_LOCUS15769</name>
    <name evidence="3" type="ORF">OVN521_LOCUS31179</name>
</gene>
<keyword evidence="4" id="KW-1185">Reference proteome</keyword>
<evidence type="ECO:0000313" key="1">
    <source>
        <dbReference type="EMBL" id="CAF4074498.1"/>
    </source>
</evidence>
<reference evidence="3" key="1">
    <citation type="submission" date="2021-02" db="EMBL/GenBank/DDBJ databases">
        <authorList>
            <person name="Nowell W R."/>
        </authorList>
    </citation>
    <scope>NUCLEOTIDE SEQUENCE</scope>
</reference>
<dbReference type="Proteomes" id="UP000681967">
    <property type="component" value="Unassembled WGS sequence"/>
</dbReference>
<dbReference type="EMBL" id="CAJOBH010007086">
    <property type="protein sequence ID" value="CAF4074498.1"/>
    <property type="molecule type" value="Genomic_DNA"/>
</dbReference>
<dbReference type="AlphaFoldDB" id="A0A820HRV8"/>
<dbReference type="EMBL" id="CAJOBJ010007022">
    <property type="protein sequence ID" value="CAF4075677.1"/>
    <property type="molecule type" value="Genomic_DNA"/>
</dbReference>
<comment type="caution">
    <text evidence="3">The sequence shown here is derived from an EMBL/GenBank/DDBJ whole genome shotgun (WGS) entry which is preliminary data.</text>
</comment>
<dbReference type="Proteomes" id="UP000681720">
    <property type="component" value="Unassembled WGS sequence"/>
</dbReference>
<dbReference type="Proteomes" id="UP000663866">
    <property type="component" value="Unassembled WGS sequence"/>
</dbReference>
<proteinExistence type="predicted"/>
<dbReference type="EMBL" id="CAJOBG010014114">
    <property type="protein sequence ID" value="CAF4297492.1"/>
    <property type="molecule type" value="Genomic_DNA"/>
</dbReference>
<evidence type="ECO:0000313" key="2">
    <source>
        <dbReference type="EMBL" id="CAF4075677.1"/>
    </source>
</evidence>
<evidence type="ECO:0000313" key="3">
    <source>
        <dbReference type="EMBL" id="CAF4297492.1"/>
    </source>
</evidence>
<accession>A0A820HRV8</accession>